<proteinExistence type="predicted"/>
<evidence type="ECO:0000313" key="2">
    <source>
        <dbReference type="Proteomes" id="UP000308600"/>
    </source>
</evidence>
<sequence length="295" mass="31892">MSDHPPHFFRLASDQLAELSATFHNMDLFYQQELQRTRSTMGSETACNIQNDPRPSTSAPVPNSARQVQNAAPLLSLHHHEPNATSTASAKGKAPMEYRGDDDESDDSDGPWGNGYAIPIERIPTAPSTSLATSPPLLTLTSKTTFKSPLVLPRMVSTAPAPSTSQATVPVLSPPIPVSSPPILVLSPPITSSKVVVSPPPIASTSQTVLAPLNSTLTATPVPENEPTIYWYAVIRGTQTGVTNDPQEALNWVIDFEGATVFRYRKESMARNVYEMEEAAGYWRVNTVPDPSPYA</sequence>
<keyword evidence="2" id="KW-1185">Reference proteome</keyword>
<organism evidence="1 2">
    <name type="scientific">Pluteus cervinus</name>
    <dbReference type="NCBI Taxonomy" id="181527"/>
    <lineage>
        <taxon>Eukaryota</taxon>
        <taxon>Fungi</taxon>
        <taxon>Dikarya</taxon>
        <taxon>Basidiomycota</taxon>
        <taxon>Agaricomycotina</taxon>
        <taxon>Agaricomycetes</taxon>
        <taxon>Agaricomycetidae</taxon>
        <taxon>Agaricales</taxon>
        <taxon>Pluteineae</taxon>
        <taxon>Pluteaceae</taxon>
        <taxon>Pluteus</taxon>
    </lineage>
</organism>
<protein>
    <submittedName>
        <fullName evidence="1">Uncharacterized protein</fullName>
    </submittedName>
</protein>
<dbReference type="Proteomes" id="UP000308600">
    <property type="component" value="Unassembled WGS sequence"/>
</dbReference>
<accession>A0ACD3AYR3</accession>
<reference evidence="1 2" key="1">
    <citation type="journal article" date="2019" name="Nat. Ecol. Evol.">
        <title>Megaphylogeny resolves global patterns of mushroom evolution.</title>
        <authorList>
            <person name="Varga T."/>
            <person name="Krizsan K."/>
            <person name="Foldi C."/>
            <person name="Dima B."/>
            <person name="Sanchez-Garcia M."/>
            <person name="Sanchez-Ramirez S."/>
            <person name="Szollosi G.J."/>
            <person name="Szarkandi J.G."/>
            <person name="Papp V."/>
            <person name="Albert L."/>
            <person name="Andreopoulos W."/>
            <person name="Angelini C."/>
            <person name="Antonin V."/>
            <person name="Barry K.W."/>
            <person name="Bougher N.L."/>
            <person name="Buchanan P."/>
            <person name="Buyck B."/>
            <person name="Bense V."/>
            <person name="Catcheside P."/>
            <person name="Chovatia M."/>
            <person name="Cooper J."/>
            <person name="Damon W."/>
            <person name="Desjardin D."/>
            <person name="Finy P."/>
            <person name="Geml J."/>
            <person name="Haridas S."/>
            <person name="Hughes K."/>
            <person name="Justo A."/>
            <person name="Karasinski D."/>
            <person name="Kautmanova I."/>
            <person name="Kiss B."/>
            <person name="Kocsube S."/>
            <person name="Kotiranta H."/>
            <person name="LaButti K.M."/>
            <person name="Lechner B.E."/>
            <person name="Liimatainen K."/>
            <person name="Lipzen A."/>
            <person name="Lukacs Z."/>
            <person name="Mihaltcheva S."/>
            <person name="Morgado L.N."/>
            <person name="Niskanen T."/>
            <person name="Noordeloos M.E."/>
            <person name="Ohm R.A."/>
            <person name="Ortiz-Santana B."/>
            <person name="Ovrebo C."/>
            <person name="Racz N."/>
            <person name="Riley R."/>
            <person name="Savchenko A."/>
            <person name="Shiryaev A."/>
            <person name="Soop K."/>
            <person name="Spirin V."/>
            <person name="Szebenyi C."/>
            <person name="Tomsovsky M."/>
            <person name="Tulloss R.E."/>
            <person name="Uehling J."/>
            <person name="Grigoriev I.V."/>
            <person name="Vagvolgyi C."/>
            <person name="Papp T."/>
            <person name="Martin F.M."/>
            <person name="Miettinen O."/>
            <person name="Hibbett D.S."/>
            <person name="Nagy L.G."/>
        </authorList>
    </citation>
    <scope>NUCLEOTIDE SEQUENCE [LARGE SCALE GENOMIC DNA]</scope>
    <source>
        <strain evidence="1 2">NL-1719</strain>
    </source>
</reference>
<evidence type="ECO:0000313" key="1">
    <source>
        <dbReference type="EMBL" id="TFK70512.1"/>
    </source>
</evidence>
<gene>
    <name evidence="1" type="ORF">BDN72DRAFT_896413</name>
</gene>
<dbReference type="EMBL" id="ML208312">
    <property type="protein sequence ID" value="TFK70512.1"/>
    <property type="molecule type" value="Genomic_DNA"/>
</dbReference>
<name>A0ACD3AYR3_9AGAR</name>